<name>A0A917HAM0_9SPHI</name>
<proteinExistence type="predicted"/>
<keyword evidence="2" id="KW-1185">Reference proteome</keyword>
<accession>A0A917HAM0</accession>
<sequence length="113" mass="12686">MNAGKTYGIDVSFEELRLPLSHDVLILAKKSAQGKRGLGKSLDLLAPGTFQTMDTNLEHEHVEAIFVNRKLLTKISAEHLIQVLQRHVFEHVSEGELIKVDMKVRISINNINS</sequence>
<evidence type="ECO:0000313" key="2">
    <source>
        <dbReference type="Proteomes" id="UP000660862"/>
    </source>
</evidence>
<dbReference type="EMBL" id="BMER01000001">
    <property type="protein sequence ID" value="GGG73122.1"/>
    <property type="molecule type" value="Genomic_DNA"/>
</dbReference>
<dbReference type="Proteomes" id="UP000660862">
    <property type="component" value="Unassembled WGS sequence"/>
</dbReference>
<reference evidence="1" key="2">
    <citation type="submission" date="2020-09" db="EMBL/GenBank/DDBJ databases">
        <authorList>
            <person name="Sun Q."/>
            <person name="Zhou Y."/>
        </authorList>
    </citation>
    <scope>NUCLEOTIDE SEQUENCE</scope>
    <source>
        <strain evidence="1">CGMCC 1.12195</strain>
    </source>
</reference>
<gene>
    <name evidence="1" type="ORF">GCM10007415_00590</name>
</gene>
<dbReference type="RefSeq" id="WP_188503955.1">
    <property type="nucleotide sequence ID" value="NZ_BMER01000001.1"/>
</dbReference>
<reference evidence="1" key="1">
    <citation type="journal article" date="2014" name="Int. J. Syst. Evol. Microbiol.">
        <title>Complete genome sequence of Corynebacterium casei LMG S-19264T (=DSM 44701T), isolated from a smear-ripened cheese.</title>
        <authorList>
            <consortium name="US DOE Joint Genome Institute (JGI-PGF)"/>
            <person name="Walter F."/>
            <person name="Albersmeier A."/>
            <person name="Kalinowski J."/>
            <person name="Ruckert C."/>
        </authorList>
    </citation>
    <scope>NUCLEOTIDE SEQUENCE</scope>
    <source>
        <strain evidence="1">CGMCC 1.12195</strain>
    </source>
</reference>
<dbReference type="AlphaFoldDB" id="A0A917HAM0"/>
<comment type="caution">
    <text evidence="1">The sequence shown here is derived from an EMBL/GenBank/DDBJ whole genome shotgun (WGS) entry which is preliminary data.</text>
</comment>
<evidence type="ECO:0000313" key="1">
    <source>
        <dbReference type="EMBL" id="GGG73122.1"/>
    </source>
</evidence>
<protein>
    <submittedName>
        <fullName evidence="1">Uncharacterized protein</fullName>
    </submittedName>
</protein>
<organism evidence="1 2">
    <name type="scientific">Parapedobacter pyrenivorans</name>
    <dbReference type="NCBI Taxonomy" id="1305674"/>
    <lineage>
        <taxon>Bacteria</taxon>
        <taxon>Pseudomonadati</taxon>
        <taxon>Bacteroidota</taxon>
        <taxon>Sphingobacteriia</taxon>
        <taxon>Sphingobacteriales</taxon>
        <taxon>Sphingobacteriaceae</taxon>
        <taxon>Parapedobacter</taxon>
    </lineage>
</organism>